<dbReference type="InterPro" id="IPR036425">
    <property type="entry name" value="MoaB/Mog-like_dom_sf"/>
</dbReference>
<dbReference type="Gene3D" id="3.90.105.10">
    <property type="entry name" value="Molybdopterin biosynthesis moea protein, domain 2"/>
    <property type="match status" value="1"/>
</dbReference>
<dbReference type="PANTHER" id="PTHR10192:SF5">
    <property type="entry name" value="GEPHYRIN"/>
    <property type="match status" value="1"/>
</dbReference>
<dbReference type="SUPFAM" id="SSF53218">
    <property type="entry name" value="Molybdenum cofactor biosynthesis proteins"/>
    <property type="match status" value="1"/>
</dbReference>
<evidence type="ECO:0000256" key="4">
    <source>
        <dbReference type="ARBA" id="ARBA00022505"/>
    </source>
</evidence>
<evidence type="ECO:0000256" key="5">
    <source>
        <dbReference type="ARBA" id="ARBA00023150"/>
    </source>
</evidence>
<comment type="cofactor">
    <cofactor evidence="7">
        <name>Mg(2+)</name>
        <dbReference type="ChEBI" id="CHEBI:18420"/>
    </cofactor>
</comment>
<evidence type="ECO:0000256" key="1">
    <source>
        <dbReference type="ARBA" id="ARBA00002901"/>
    </source>
</evidence>
<comment type="similarity">
    <text evidence="3 7">Belongs to the MoeA family.</text>
</comment>
<keyword evidence="7" id="KW-0460">Magnesium</keyword>
<dbReference type="Proteomes" id="UP001595900">
    <property type="component" value="Unassembled WGS sequence"/>
</dbReference>
<dbReference type="PANTHER" id="PTHR10192">
    <property type="entry name" value="MOLYBDOPTERIN BIOSYNTHESIS PROTEIN"/>
    <property type="match status" value="1"/>
</dbReference>
<name>A0ABV8Q9K1_9MICO</name>
<dbReference type="EC" id="2.10.1.1" evidence="7"/>
<comment type="pathway">
    <text evidence="2 7">Cofactor biosynthesis; molybdopterin biosynthesis.</text>
</comment>
<evidence type="ECO:0000256" key="2">
    <source>
        <dbReference type="ARBA" id="ARBA00005046"/>
    </source>
</evidence>
<dbReference type="Pfam" id="PF03453">
    <property type="entry name" value="MoeA_N"/>
    <property type="match status" value="1"/>
</dbReference>
<evidence type="ECO:0000313" key="10">
    <source>
        <dbReference type="Proteomes" id="UP001595900"/>
    </source>
</evidence>
<keyword evidence="5 7" id="KW-0501">Molybdenum cofactor biosynthesis</keyword>
<dbReference type="InterPro" id="IPR036135">
    <property type="entry name" value="MoeA_linker/N_sf"/>
</dbReference>
<dbReference type="CDD" id="cd00887">
    <property type="entry name" value="MoeA"/>
    <property type="match status" value="1"/>
</dbReference>
<gene>
    <name evidence="9" type="ORF">ACFOYW_11570</name>
</gene>
<dbReference type="InterPro" id="IPR001453">
    <property type="entry name" value="MoaB/Mog_dom"/>
</dbReference>
<keyword evidence="4 7" id="KW-0500">Molybdenum</keyword>
<dbReference type="InterPro" id="IPR005110">
    <property type="entry name" value="MoeA_linker/N"/>
</dbReference>
<dbReference type="Gene3D" id="2.170.190.11">
    <property type="entry name" value="Molybdopterin biosynthesis moea protein, domain 3"/>
    <property type="match status" value="1"/>
</dbReference>
<feature type="domain" description="MoaB/Mog" evidence="8">
    <location>
        <begin position="182"/>
        <end position="320"/>
    </location>
</feature>
<dbReference type="Pfam" id="PF00994">
    <property type="entry name" value="MoCF_biosynth"/>
    <property type="match status" value="1"/>
</dbReference>
<sequence>MTESALAQRTGLAEARDLAHAAGMTARPVLGVERVPLTDAAGRVLATPVSARAHLPSFSSSAMDGWAVSGCGPWRLGDAVLAGAATPAPLTPGNACAIATGAVLPAGAHAVMRHERGWADDDGWLHAQEQVRIGADVRYAGEEASPNEELVPCGTRITPSIVALAAAAGHDEVIVTCRPGAAALVLGDEVVAAGVPAPGRVRDVFTPALPAALARLGAECVRRRRVGDDLAVTMAALEEELATSPLVLTTGGSSHGPADHSRAALEALGGEAVFDGVELRPGHPVMLHRMPQGQLVLSLPGNPLAGFVCLAVLGPPLVDGMLGRRMTGLRREILAVAVANPRPGRRVLPCVRGDDGLMPTAWQGSAMLRGLAAADVLAVIPPGGASAGAAVEAVEPV</sequence>
<comment type="caution">
    <text evidence="9">The sequence shown here is derived from an EMBL/GenBank/DDBJ whole genome shotgun (WGS) entry which is preliminary data.</text>
</comment>
<evidence type="ECO:0000259" key="8">
    <source>
        <dbReference type="SMART" id="SM00852"/>
    </source>
</evidence>
<dbReference type="SUPFAM" id="SSF63867">
    <property type="entry name" value="MoeA C-terminal domain-like"/>
    <property type="match status" value="1"/>
</dbReference>
<dbReference type="RefSeq" id="WP_390229081.1">
    <property type="nucleotide sequence ID" value="NZ_JBHSCN010000005.1"/>
</dbReference>
<dbReference type="SMART" id="SM00852">
    <property type="entry name" value="MoCF_biosynth"/>
    <property type="match status" value="1"/>
</dbReference>
<dbReference type="InterPro" id="IPR005111">
    <property type="entry name" value="MoeA_C_domain_IV"/>
</dbReference>
<dbReference type="Gene3D" id="3.40.980.10">
    <property type="entry name" value="MoaB/Mog-like domain"/>
    <property type="match status" value="1"/>
</dbReference>
<evidence type="ECO:0000256" key="6">
    <source>
        <dbReference type="ARBA" id="ARBA00047317"/>
    </source>
</evidence>
<keyword evidence="7" id="KW-0479">Metal-binding</keyword>
<protein>
    <recommendedName>
        <fullName evidence="7">Molybdopterin molybdenumtransferase</fullName>
        <ecNumber evidence="7">2.10.1.1</ecNumber>
    </recommendedName>
</protein>
<accession>A0ABV8Q9K1</accession>
<evidence type="ECO:0000256" key="7">
    <source>
        <dbReference type="RuleBase" id="RU365090"/>
    </source>
</evidence>
<keyword evidence="7" id="KW-0808">Transferase</keyword>
<dbReference type="SUPFAM" id="SSF63882">
    <property type="entry name" value="MoeA N-terminal region -like"/>
    <property type="match status" value="1"/>
</dbReference>
<dbReference type="InterPro" id="IPR038987">
    <property type="entry name" value="MoeA-like"/>
</dbReference>
<dbReference type="InterPro" id="IPR036688">
    <property type="entry name" value="MoeA_C_domain_IV_sf"/>
</dbReference>
<reference evidence="10" key="1">
    <citation type="journal article" date="2019" name="Int. J. Syst. Evol. Microbiol.">
        <title>The Global Catalogue of Microorganisms (GCM) 10K type strain sequencing project: providing services to taxonomists for standard genome sequencing and annotation.</title>
        <authorList>
            <consortium name="The Broad Institute Genomics Platform"/>
            <consortium name="The Broad Institute Genome Sequencing Center for Infectious Disease"/>
            <person name="Wu L."/>
            <person name="Ma J."/>
        </authorList>
    </citation>
    <scope>NUCLEOTIDE SEQUENCE [LARGE SCALE GENOMIC DNA]</scope>
    <source>
        <strain evidence="10">CGMCC 1.10363</strain>
    </source>
</reference>
<dbReference type="EMBL" id="JBHSCN010000005">
    <property type="protein sequence ID" value="MFC4244013.1"/>
    <property type="molecule type" value="Genomic_DNA"/>
</dbReference>
<keyword evidence="10" id="KW-1185">Reference proteome</keyword>
<evidence type="ECO:0000313" key="9">
    <source>
        <dbReference type="EMBL" id="MFC4244013.1"/>
    </source>
</evidence>
<organism evidence="9 10">
    <name type="scientific">Gryllotalpicola reticulitermitis</name>
    <dbReference type="NCBI Taxonomy" id="1184153"/>
    <lineage>
        <taxon>Bacteria</taxon>
        <taxon>Bacillati</taxon>
        <taxon>Actinomycetota</taxon>
        <taxon>Actinomycetes</taxon>
        <taxon>Micrococcales</taxon>
        <taxon>Microbacteriaceae</taxon>
        <taxon>Gryllotalpicola</taxon>
    </lineage>
</organism>
<comment type="function">
    <text evidence="1 7">Catalyzes the insertion of molybdate into adenylated molybdopterin with the concomitant release of AMP.</text>
</comment>
<dbReference type="Pfam" id="PF03454">
    <property type="entry name" value="MoeA_C"/>
    <property type="match status" value="1"/>
</dbReference>
<comment type="catalytic activity">
    <reaction evidence="6">
        <text>adenylyl-molybdopterin + molybdate = Mo-molybdopterin + AMP + H(+)</text>
        <dbReference type="Rhea" id="RHEA:35047"/>
        <dbReference type="ChEBI" id="CHEBI:15378"/>
        <dbReference type="ChEBI" id="CHEBI:36264"/>
        <dbReference type="ChEBI" id="CHEBI:62727"/>
        <dbReference type="ChEBI" id="CHEBI:71302"/>
        <dbReference type="ChEBI" id="CHEBI:456215"/>
        <dbReference type="EC" id="2.10.1.1"/>
    </reaction>
</comment>
<evidence type="ECO:0000256" key="3">
    <source>
        <dbReference type="ARBA" id="ARBA00010763"/>
    </source>
</evidence>
<proteinExistence type="inferred from homology"/>
<dbReference type="Gene3D" id="2.40.340.10">
    <property type="entry name" value="MoeA, C-terminal, domain IV"/>
    <property type="match status" value="1"/>
</dbReference>